<gene>
    <name evidence="2" type="ORF">N865_19350</name>
</gene>
<comment type="caution">
    <text evidence="2">The sequence shown here is derived from an EMBL/GenBank/DDBJ whole genome shotgun (WGS) entry which is preliminary data.</text>
</comment>
<evidence type="ECO:0000313" key="3">
    <source>
        <dbReference type="Proteomes" id="UP000019489"/>
    </source>
</evidence>
<dbReference type="AlphaFoldDB" id="W9G220"/>
<keyword evidence="3" id="KW-1185">Reference proteome</keyword>
<protein>
    <submittedName>
        <fullName evidence="2">Uncharacterized protein</fullName>
    </submittedName>
</protein>
<reference evidence="2 3" key="1">
    <citation type="submission" date="2013-08" db="EMBL/GenBank/DDBJ databases">
        <title>Intrasporangium oryzae NRRL B-24470.</title>
        <authorList>
            <person name="Liu H."/>
            <person name="Wang G."/>
        </authorList>
    </citation>
    <scope>NUCLEOTIDE SEQUENCE [LARGE SCALE GENOMIC DNA]</scope>
    <source>
        <strain evidence="2 3">NRRL B-24470</strain>
    </source>
</reference>
<feature type="transmembrane region" description="Helical" evidence="1">
    <location>
        <begin position="47"/>
        <end position="67"/>
    </location>
</feature>
<accession>W9G220</accession>
<dbReference type="Proteomes" id="UP000019489">
    <property type="component" value="Unassembled WGS sequence"/>
</dbReference>
<sequence length="118" mass="12642">MRKAWKRLPLATRDVVLRAALRGERPHADAETLGTARAWAHLYPSRSVPGTLLSLALLILAIGFPEIWGGFDWFIIVLAVTALASSAYLNVLTAKVRRVLSAANPSSRAASSAGPGPR</sequence>
<name>W9G220_9MICO</name>
<keyword evidence="1" id="KW-0812">Transmembrane</keyword>
<feature type="transmembrane region" description="Helical" evidence="1">
    <location>
        <begin position="73"/>
        <end position="91"/>
    </location>
</feature>
<keyword evidence="1" id="KW-1133">Transmembrane helix</keyword>
<keyword evidence="1" id="KW-0472">Membrane</keyword>
<organism evidence="2 3">
    <name type="scientific">Intrasporangium oryzae NRRL B-24470</name>
    <dbReference type="NCBI Taxonomy" id="1386089"/>
    <lineage>
        <taxon>Bacteria</taxon>
        <taxon>Bacillati</taxon>
        <taxon>Actinomycetota</taxon>
        <taxon>Actinomycetes</taxon>
        <taxon>Micrococcales</taxon>
        <taxon>Intrasporangiaceae</taxon>
        <taxon>Intrasporangium</taxon>
    </lineage>
</organism>
<evidence type="ECO:0000313" key="2">
    <source>
        <dbReference type="EMBL" id="EWT00005.1"/>
    </source>
</evidence>
<evidence type="ECO:0000256" key="1">
    <source>
        <dbReference type="SAM" id="Phobius"/>
    </source>
</evidence>
<proteinExistence type="predicted"/>
<dbReference type="EMBL" id="AWSA01000060">
    <property type="protein sequence ID" value="EWT00005.1"/>
    <property type="molecule type" value="Genomic_DNA"/>
</dbReference>